<dbReference type="Proteomes" id="UP000009286">
    <property type="component" value="Chromosome"/>
</dbReference>
<evidence type="ECO:0000313" key="1">
    <source>
        <dbReference type="EMBL" id="AEP10586.1"/>
    </source>
</evidence>
<sequence>MREELDRNLSQKDFKKIQKSIDFMQEKIERASNAFIKEIEDKIAIMEQAV</sequence>
<organism evidence="1 2">
    <name type="scientific">Micavibrio aeruginosavorus (strain ARL-13)</name>
    <dbReference type="NCBI Taxonomy" id="856793"/>
    <lineage>
        <taxon>Bacteria</taxon>
        <taxon>Pseudomonadati</taxon>
        <taxon>Bdellovibrionota</taxon>
        <taxon>Bdellovibrionia</taxon>
        <taxon>Bdellovibrionales</taxon>
        <taxon>Pseudobdellovibrionaceae</taxon>
        <taxon>Micavibrio</taxon>
    </lineage>
</organism>
<dbReference type="EMBL" id="CP002382">
    <property type="protein sequence ID" value="AEP10586.1"/>
    <property type="molecule type" value="Genomic_DNA"/>
</dbReference>
<accession>G2KT42</accession>
<dbReference type="AlphaFoldDB" id="G2KT42"/>
<protein>
    <submittedName>
        <fullName evidence="1">Uncharacterized protein</fullName>
    </submittedName>
</protein>
<dbReference type="KEGG" id="mai:MICA_2283"/>
<dbReference type="HOGENOM" id="CLU_3119722_0_0_5"/>
<gene>
    <name evidence="1" type="ordered locus">MICA_2283</name>
</gene>
<evidence type="ECO:0000313" key="2">
    <source>
        <dbReference type="Proteomes" id="UP000009286"/>
    </source>
</evidence>
<proteinExistence type="predicted"/>
<keyword evidence="2" id="KW-1185">Reference proteome</keyword>
<name>G2KT42_MICAA</name>
<reference evidence="1 2" key="1">
    <citation type="journal article" date="2011" name="BMC Genomics">
        <title>Genomic insights into an obligate epibiotic bacterial predator: Micavibrio aeruginosavorus ARL-13.</title>
        <authorList>
            <person name="Wang Z."/>
            <person name="Kadouri D."/>
            <person name="Wu M."/>
        </authorList>
    </citation>
    <scope>NUCLEOTIDE SEQUENCE [LARGE SCALE GENOMIC DNA]</scope>
    <source>
        <strain evidence="1 2">ARL-13</strain>
    </source>
</reference>